<proteinExistence type="predicted"/>
<reference evidence="2 3" key="1">
    <citation type="journal article" date="2016" name="Nat. Commun.">
        <title>Thousands of microbial genomes shed light on interconnected biogeochemical processes in an aquifer system.</title>
        <authorList>
            <person name="Anantharaman K."/>
            <person name="Brown C.T."/>
            <person name="Hug L.A."/>
            <person name="Sharon I."/>
            <person name="Castelle C.J."/>
            <person name="Probst A.J."/>
            <person name="Thomas B.C."/>
            <person name="Singh A."/>
            <person name="Wilkins M.J."/>
            <person name="Karaoz U."/>
            <person name="Brodie E.L."/>
            <person name="Williams K.H."/>
            <person name="Hubbard S.S."/>
            <person name="Banfield J.F."/>
        </authorList>
    </citation>
    <scope>NUCLEOTIDE SEQUENCE [LARGE SCALE GENOMIC DNA]</scope>
</reference>
<feature type="region of interest" description="Disordered" evidence="1">
    <location>
        <begin position="179"/>
        <end position="214"/>
    </location>
</feature>
<sequence length="339" mass="37612">MIQHDKKDTNNGDGMMFPNGAGYPLRPTPLSELSGSKKPEEKNLLSPALHRDIFLFTHRKAERLSAAVYLVTSFFSDSEPIRWKMRETALSVLENISALRGGTHYEREFAVASTLRGIHDMLSLVEIAAMSGMMSEMNYRVLKAEYGALRQEIHERDNIHTPEHFEIPKDFFKEGNEDASLPRKDTVMPTPRDAVHGMHTPEVPESYKGHTKGQDSVLNTTVHDALDMLNDTVRKNVSVNTSTKAPLHVHGVNAEVRTAKPSKTVAQSNRPLAQAPKGGRRGVVLDLFAKNGAALTVKDVAKAIAPVSEKTAQRELAALVDEGVLKRTGERRWSIYSRA</sequence>
<feature type="compositionally biased region" description="Basic and acidic residues" evidence="1">
    <location>
        <begin position="1"/>
        <end position="10"/>
    </location>
</feature>
<dbReference type="STRING" id="1802730.A2591_04010"/>
<dbReference type="EMBL" id="MHUZ01000029">
    <property type="protein sequence ID" value="OHA85174.1"/>
    <property type="molecule type" value="Genomic_DNA"/>
</dbReference>
<accession>A0A1G2SJK2</accession>
<dbReference type="InterPro" id="IPR036388">
    <property type="entry name" value="WH-like_DNA-bd_sf"/>
</dbReference>
<name>A0A1G2SJK2_9BACT</name>
<evidence type="ECO:0008006" key="4">
    <source>
        <dbReference type="Google" id="ProtNLM"/>
    </source>
</evidence>
<dbReference type="AlphaFoldDB" id="A0A1G2SJK2"/>
<protein>
    <recommendedName>
        <fullName evidence="4">HTH deoR-type domain-containing protein</fullName>
    </recommendedName>
</protein>
<comment type="caution">
    <text evidence="2">The sequence shown here is derived from an EMBL/GenBank/DDBJ whole genome shotgun (WGS) entry which is preliminary data.</text>
</comment>
<gene>
    <name evidence="2" type="ORF">A2591_04010</name>
</gene>
<feature type="region of interest" description="Disordered" evidence="1">
    <location>
        <begin position="1"/>
        <end position="21"/>
    </location>
</feature>
<dbReference type="Gene3D" id="1.10.10.10">
    <property type="entry name" value="Winged helix-like DNA-binding domain superfamily/Winged helix DNA-binding domain"/>
    <property type="match status" value="1"/>
</dbReference>
<evidence type="ECO:0000313" key="2">
    <source>
        <dbReference type="EMBL" id="OHA85174.1"/>
    </source>
</evidence>
<organism evidence="2 3">
    <name type="scientific">Candidatus Yonathbacteria bacterium RIFOXYD1_FULL_52_36</name>
    <dbReference type="NCBI Taxonomy" id="1802730"/>
    <lineage>
        <taxon>Bacteria</taxon>
        <taxon>Candidatus Yonathiibacteriota</taxon>
    </lineage>
</organism>
<evidence type="ECO:0000313" key="3">
    <source>
        <dbReference type="Proteomes" id="UP000178168"/>
    </source>
</evidence>
<dbReference type="Proteomes" id="UP000178168">
    <property type="component" value="Unassembled WGS sequence"/>
</dbReference>
<evidence type="ECO:0000256" key="1">
    <source>
        <dbReference type="SAM" id="MobiDB-lite"/>
    </source>
</evidence>